<dbReference type="Proteomes" id="UP000177346">
    <property type="component" value="Unassembled WGS sequence"/>
</dbReference>
<dbReference type="InterPro" id="IPR001107">
    <property type="entry name" value="Band_7"/>
</dbReference>
<dbReference type="EMBL" id="MFIF01000006">
    <property type="protein sequence ID" value="OGF87200.1"/>
    <property type="molecule type" value="Genomic_DNA"/>
</dbReference>
<sequence length="571" mass="62757">MEGVIFLALLLVLLAIPLISSVTYVKPNQYVNVEWRFPLSPYIEPGHFIATGWQQGIRAKVYGPGWRWIFLVRIFGKITLHNIPRVPEGKFGLVFAKDGEPLPVGQVISESDVPCSNFTDAEAFLMGDGERGYQLSMLSPGKVVINEEVFAPEFIDPIEIGTVSETFKDPATGEQKTRLRAEIGIVNSFIGREPEKDGERRIVATPPIFPVDHPGHLNFQDAISFLRGGGGKGIQEELVFTGKFAINQKAFGVKKELAPFVTPGSVGVIISNVGDEPGDLDKEPVGVSRAGESVFILRAGIKNKRGILPETKGPGDHFIHPVAYRLILVDVTPRSVLLDGSPEEFEKVNVVTSDGFSVPMRAELIWRVPPGNAPKVIALARNVEEFEEDIVAPFVDDVSKRIGSGKAILSLFRERERLRQEIEAALRDELESRFPVEVSTFRIKQFDFEESPDAEVRTFANLLARQANAAQEQITIAAEMEVQQKKIEFELLRATANNQNILAVAQLRAGAAKLNKEAIDTIKDTLSEYISKLPPDMASKIMGVLGVEPGELLGAVASWIISVAKSNESKS</sequence>
<evidence type="ECO:0000313" key="2">
    <source>
        <dbReference type="EMBL" id="OGF87200.1"/>
    </source>
</evidence>
<dbReference type="AlphaFoldDB" id="A0A1F5XH54"/>
<dbReference type="InterPro" id="IPR036013">
    <property type="entry name" value="Band_7/SPFH_dom_sf"/>
</dbReference>
<gene>
    <name evidence="2" type="ORF">A3B19_03115</name>
</gene>
<organism evidence="2 3">
    <name type="scientific">Candidatus Giovannonibacteria bacterium RIFCSPLOWO2_01_FULL_46_32</name>
    <dbReference type="NCBI Taxonomy" id="1798353"/>
    <lineage>
        <taxon>Bacteria</taxon>
        <taxon>Candidatus Giovannoniibacteriota</taxon>
    </lineage>
</organism>
<protein>
    <recommendedName>
        <fullName evidence="1">Band 7 domain-containing protein</fullName>
    </recommendedName>
</protein>
<proteinExistence type="predicted"/>
<accession>A0A1F5XH54</accession>
<evidence type="ECO:0000313" key="3">
    <source>
        <dbReference type="Proteomes" id="UP000177346"/>
    </source>
</evidence>
<reference evidence="2 3" key="1">
    <citation type="journal article" date="2016" name="Nat. Commun.">
        <title>Thousands of microbial genomes shed light on interconnected biogeochemical processes in an aquifer system.</title>
        <authorList>
            <person name="Anantharaman K."/>
            <person name="Brown C.T."/>
            <person name="Hug L.A."/>
            <person name="Sharon I."/>
            <person name="Castelle C.J."/>
            <person name="Probst A.J."/>
            <person name="Thomas B.C."/>
            <person name="Singh A."/>
            <person name="Wilkins M.J."/>
            <person name="Karaoz U."/>
            <person name="Brodie E.L."/>
            <person name="Williams K.H."/>
            <person name="Hubbard S.S."/>
            <person name="Banfield J.F."/>
        </authorList>
    </citation>
    <scope>NUCLEOTIDE SEQUENCE [LARGE SCALE GENOMIC DNA]</scope>
</reference>
<name>A0A1F5XH54_9BACT</name>
<dbReference type="Gene3D" id="3.30.479.30">
    <property type="entry name" value="Band 7 domain"/>
    <property type="match status" value="1"/>
</dbReference>
<dbReference type="Pfam" id="PF01145">
    <property type="entry name" value="Band_7"/>
    <property type="match status" value="1"/>
</dbReference>
<evidence type="ECO:0000259" key="1">
    <source>
        <dbReference type="Pfam" id="PF01145"/>
    </source>
</evidence>
<feature type="domain" description="Band 7" evidence="1">
    <location>
        <begin position="294"/>
        <end position="471"/>
    </location>
</feature>
<comment type="caution">
    <text evidence="2">The sequence shown here is derived from an EMBL/GenBank/DDBJ whole genome shotgun (WGS) entry which is preliminary data.</text>
</comment>